<dbReference type="Proteomes" id="UP001318040">
    <property type="component" value="Chromosome 30"/>
</dbReference>
<evidence type="ECO:0000256" key="8">
    <source>
        <dbReference type="ARBA" id="ARBA00023242"/>
    </source>
</evidence>
<feature type="region of interest" description="Disordered" evidence="9">
    <location>
        <begin position="1903"/>
        <end position="1934"/>
    </location>
</feature>
<evidence type="ECO:0000256" key="2">
    <source>
        <dbReference type="ARBA" id="ARBA00007313"/>
    </source>
</evidence>
<dbReference type="InterPro" id="IPR057586">
    <property type="entry name" value="Ig_NUP210_16th"/>
</dbReference>
<accession>A0AAJ7X2Q3</accession>
<evidence type="ECO:0000256" key="3">
    <source>
        <dbReference type="ARBA" id="ARBA00022692"/>
    </source>
</evidence>
<dbReference type="KEGG" id="pmrn:116947560"/>
<comment type="similarity">
    <text evidence="2">Belongs to the NUP210 family.</text>
</comment>
<gene>
    <name evidence="14" type="primary">NUP210</name>
</gene>
<dbReference type="Pfam" id="PF22959">
    <property type="entry name" value="Ig_NUP210_15th"/>
    <property type="match status" value="1"/>
</dbReference>
<dbReference type="Pfam" id="PF22963">
    <property type="entry name" value="Ig_NUP210_3rd"/>
    <property type="match status" value="1"/>
</dbReference>
<dbReference type="InterPro" id="IPR055095">
    <property type="entry name" value="NUP210_Ig_C"/>
</dbReference>
<dbReference type="InterPro" id="IPR055099">
    <property type="entry name" value="Ig_NUP210_7th"/>
</dbReference>
<evidence type="ECO:0000313" key="13">
    <source>
        <dbReference type="Proteomes" id="UP001318040"/>
    </source>
</evidence>
<name>A0AAJ7X2Q3_PETMA</name>
<dbReference type="PANTHER" id="PTHR23019:SF0">
    <property type="entry name" value="NUCLEAR PORE MEMBRANE GLYCOPROTEIN 210"/>
    <property type="match status" value="1"/>
</dbReference>
<keyword evidence="7" id="KW-0325">Glycoprotein</keyword>
<protein>
    <submittedName>
        <fullName evidence="14">Nuclear pore membrane glycoprotein 210 isoform X1</fullName>
    </submittedName>
</protein>
<dbReference type="GO" id="GO:0005643">
    <property type="term" value="C:nuclear pore"/>
    <property type="evidence" value="ECO:0007669"/>
    <property type="project" value="TreeGrafter"/>
</dbReference>
<dbReference type="InterPro" id="IPR003343">
    <property type="entry name" value="Big_2"/>
</dbReference>
<keyword evidence="6 10" id="KW-0472">Membrane</keyword>
<dbReference type="Pfam" id="PF25354">
    <property type="entry name" value="Ig_NUP210_16th"/>
    <property type="match status" value="1"/>
</dbReference>
<dbReference type="Pfam" id="PF22969">
    <property type="entry name" value="Ig_NUP210_2nd"/>
    <property type="match status" value="1"/>
</dbReference>
<feature type="signal peptide" evidence="11">
    <location>
        <begin position="1"/>
        <end position="44"/>
    </location>
</feature>
<feature type="domain" description="BIG2" evidence="12">
    <location>
        <begin position="1096"/>
        <end position="1185"/>
    </location>
</feature>
<keyword evidence="13" id="KW-1185">Reference proteome</keyword>
<dbReference type="InterPro" id="IPR056897">
    <property type="entry name" value="Ig_NUP210_4th"/>
</dbReference>
<dbReference type="InterPro" id="IPR055098">
    <property type="entry name" value="Ig_NUP210_3rd"/>
</dbReference>
<dbReference type="GO" id="GO:0031965">
    <property type="term" value="C:nuclear membrane"/>
    <property type="evidence" value="ECO:0007669"/>
    <property type="project" value="UniProtKB-SubCell"/>
</dbReference>
<evidence type="ECO:0000256" key="4">
    <source>
        <dbReference type="ARBA" id="ARBA00022729"/>
    </source>
</evidence>
<dbReference type="SUPFAM" id="SSF49373">
    <property type="entry name" value="Invasin/intimin cell-adhesion fragments"/>
    <property type="match status" value="1"/>
</dbReference>
<keyword evidence="4 11" id="KW-0732">Signal</keyword>
<evidence type="ECO:0000256" key="10">
    <source>
        <dbReference type="SAM" id="Phobius"/>
    </source>
</evidence>
<feature type="chain" id="PRO_5042539383" evidence="11">
    <location>
        <begin position="45"/>
        <end position="1949"/>
    </location>
</feature>
<evidence type="ECO:0000313" key="14">
    <source>
        <dbReference type="RefSeq" id="XP_032819334.1"/>
    </source>
</evidence>
<dbReference type="Pfam" id="PF22962">
    <property type="entry name" value="Ig_NUP210_7th"/>
    <property type="match status" value="1"/>
</dbReference>
<evidence type="ECO:0000256" key="6">
    <source>
        <dbReference type="ARBA" id="ARBA00023136"/>
    </source>
</evidence>
<dbReference type="InterPro" id="IPR056899">
    <property type="entry name" value="Ig_NUP210_9th"/>
</dbReference>
<feature type="compositionally biased region" description="Polar residues" evidence="9">
    <location>
        <begin position="1922"/>
        <end position="1934"/>
    </location>
</feature>
<dbReference type="InterPro" id="IPR055097">
    <property type="entry name" value="Ig_NUP210_2nd"/>
</dbReference>
<evidence type="ECO:0000256" key="7">
    <source>
        <dbReference type="ARBA" id="ARBA00023180"/>
    </source>
</evidence>
<keyword evidence="3 10" id="KW-0812">Transmembrane</keyword>
<comment type="subcellular location">
    <subcellularLocation>
        <location evidence="1">Nucleus membrane</location>
        <topology evidence="1">Single-pass membrane protein</topology>
    </subcellularLocation>
</comment>
<dbReference type="SMART" id="SM00635">
    <property type="entry name" value="BID_2"/>
    <property type="match status" value="1"/>
</dbReference>
<keyword evidence="5 10" id="KW-1133">Transmembrane helix</keyword>
<dbReference type="Pfam" id="PF26181">
    <property type="entry name" value="Ig_NUP210_13th"/>
    <property type="match status" value="1"/>
</dbReference>
<dbReference type="CTD" id="23225"/>
<dbReference type="Pfam" id="PF22957">
    <property type="entry name" value="NUP210_Ig"/>
    <property type="match status" value="1"/>
</dbReference>
<reference evidence="14" key="1">
    <citation type="submission" date="2025-08" db="UniProtKB">
        <authorList>
            <consortium name="RefSeq"/>
        </authorList>
    </citation>
    <scope>IDENTIFICATION</scope>
    <source>
        <tissue evidence="14">Sperm</tissue>
    </source>
</reference>
<keyword evidence="8" id="KW-0539">Nucleus</keyword>
<dbReference type="InterPro" id="IPR008964">
    <property type="entry name" value="Invasin/intimin_cell_adhesion"/>
</dbReference>
<dbReference type="Pfam" id="PF26182">
    <property type="entry name" value="Ig_NUP210_5th"/>
    <property type="match status" value="1"/>
</dbReference>
<dbReference type="InterPro" id="IPR045197">
    <property type="entry name" value="NUP210-like"/>
</dbReference>
<dbReference type="InterPro" id="IPR058779">
    <property type="entry name" value="Ig_NUP210_13th"/>
</dbReference>
<dbReference type="InterPro" id="IPR056898">
    <property type="entry name" value="Ig_NUP210_6th"/>
</dbReference>
<dbReference type="InterPro" id="IPR055094">
    <property type="entry name" value="NUP210_Ig15"/>
</dbReference>
<organism evidence="13 14">
    <name type="scientific">Petromyzon marinus</name>
    <name type="common">Sea lamprey</name>
    <dbReference type="NCBI Taxonomy" id="7757"/>
    <lineage>
        <taxon>Eukaryota</taxon>
        <taxon>Metazoa</taxon>
        <taxon>Chordata</taxon>
        <taxon>Craniata</taxon>
        <taxon>Vertebrata</taxon>
        <taxon>Cyclostomata</taxon>
        <taxon>Hyperoartia</taxon>
        <taxon>Petromyzontiformes</taxon>
        <taxon>Petromyzontidae</taxon>
        <taxon>Petromyzon</taxon>
    </lineage>
</organism>
<evidence type="ECO:0000256" key="1">
    <source>
        <dbReference type="ARBA" id="ARBA00004590"/>
    </source>
</evidence>
<feature type="transmembrane region" description="Helical" evidence="10">
    <location>
        <begin position="1864"/>
        <end position="1883"/>
    </location>
</feature>
<dbReference type="Pfam" id="PF02368">
    <property type="entry name" value="Big_2"/>
    <property type="match status" value="1"/>
</dbReference>
<dbReference type="Pfam" id="PF26184">
    <property type="entry name" value="Ig_NUP210_8th"/>
    <property type="match status" value="1"/>
</dbReference>
<sequence length="1949" mass="211400">MPPAGEAWPRRGDRLIGRRRPTRPGLPLFLSALLLLLLASGTETSKLNVPKILLPYAGASQINYTLEAESGCYRWQSSRPEVASVEAVYSTDDAGQRCSSRAVVSARAAQHTRLTTIVIAEDTVSGQVLRCDVIVDTIQHIQIVSTTRELYLDDSPLELTIQAGDREGNTFTTLAGLQFDWTTIKDEEVLSTADGHNALRFLRFSEAAYRPPAYILEMERKGRQGDRMLVSGLKTGSARVKTKIREPLYKGVEATEVRLVILESILLSPAHDVYLLVNTHIHYRVLKVKQGRLIDIPMPSEQYELQLQGPVTKNGPVARLDVQTSVLVAQNLGQTSLLLVHKNIRMQGVSRLPNSTVYVIEAAFLGFLIEPGEHWVLEVGREYWITVEVFDKNGNRIHLTDNVRIETTFPKKFFNVLESNLNGSQHRVQALHRGQTEVKAILAHVLAPNGKSLALPQTISNQQEVEIFDPIVLQPPLLIYPWQPSRVHYHYTLKAEGGSGNFSWSSTETEVATVTVRGLLTTADAVGTSVIRARDVQNPLHFGSMKVRMLEVVLLEFGRSKLEARVGGVLELPVRASGLVDPATRQTMMFFDCSQMHFTTDLANTAVFQVVEGNLPPGNGYCMAVRVRALSAGHTTISISYTHGTTHLHDSITIAAYLPLKVVDPISVALVTLGASKEVVFEGGPRPWVLEPSKFYARLDAQDEDLVTKHAVGYGEQQWHQRHTFRVLCTALGEQALTLTVGNHESASNPLPAEEWTHTHFVCARPASLSLAPVYLPTSTGRPCPLTQQKRQLVPMSNHRDAQLLLVALDQQGEHFDNFSSLALEWFSSDANLASFPESSTLLHFHEEQQQQGTGQALAYSVQRVTTHRKKGTVTIKVSASTYSDHLLRETLARKEDLTLPTVSASIELLLVEDVSISPNNLTIFNHPEAKVTLTLSEGSGFFHVNASGNDVMQINHQDVNAVQVVPLQPGTLSLLVLDLCLALPSSARAEVRVSNIQELLIDVLDKVEIGKAVRAYVRVLDHQRKPFLSQFLRHMGLKLTSASNILNLEPLLEAPDDVSVAYLVHGLAVGQTTLTASARDRTGRKINAMPKEIQVFPPFKLSPRKLVLLIGAKMQVMSEGGPQPQSNLVFRLENGTVARVGSAGHVTAVTLGTTRLLGSIQATDPDMRKVVVFSQDAVDVEVVPLRGVRIHVPLTRIMTSSLMPVYVTGLGSGQTPFSFGSIRPAFTFHWSVSKRDVLELRGRHSEASLQLSERHSFSLVLRGRAQGRVVLKVTVRATDPKAGQFEGGVRELTDEVQIQVFEKLEITNPEGDTRQLLLSPKATFPLHTNRDAVSRVSYRVLDCPLGGSVVSVDEQGLVTACAATGVAIVAATAQEPFGLNQTAVIGVRVAAVAYVRVSVALPLYTLGREPLPYFPLGASLALVAHLHDNTGQVFHSASLALRCTLNRDDLAQVRPGSVNNTFVAAVGGLGSTVLSVWDPDLPGLADFLPLPVGHAIGPADGLADVSLGDVICLSTALTAQDGSSGVWSSSDELLLFVDAHTGVAVAKDVGTVHIYYEITGLIKTYIEVVIQPLKKIRATYLGAMALTNWPKTEGVRVTVTLGSGESNMKGQCSASQLQAMHVLPLASNLQCHTQFSNPEVTHVTTHAAFSVSPAFDVANGHYTCDVSPLPLADAGRQKSLSVAATSVHVWATVREASCGGDGVGCGGGNDGGGGATAHGTAVAVVPFLPAFYVEPREVVLSGRHAAALFTVHATEEALRYLEVSSNKPFVLVQRSSLGSNWVQFSVQLTDDNTALRHVNGEEVAGPMSEAVPVVSVSCSATGQRQELHVHLAVAGDATAAASLSSEPAHEGSFQHLMKGHQNFLLILFLILLSVALAIIVYYSMVAPGQSVQHPAFLPRGASPLHNNSPATPLSPWRSDSPESPASLRSSPNKRLWSTETADYLHRRS</sequence>
<dbReference type="Pfam" id="PF24991">
    <property type="entry name" value="Ig_NUP210_4th"/>
    <property type="match status" value="1"/>
</dbReference>
<dbReference type="Pfam" id="PF22967">
    <property type="entry name" value="Ig_NUP210_1st"/>
    <property type="match status" value="1"/>
</dbReference>
<dbReference type="RefSeq" id="XP_032819334.1">
    <property type="nucleotide sequence ID" value="XM_032963443.1"/>
</dbReference>
<dbReference type="PANTHER" id="PTHR23019">
    <property type="entry name" value="NUCLEAR PORE MEMBRANE GLYCOPROTEIN GP210-RELATED"/>
    <property type="match status" value="1"/>
</dbReference>
<evidence type="ECO:0000259" key="12">
    <source>
        <dbReference type="SMART" id="SM00635"/>
    </source>
</evidence>
<proteinExistence type="inferred from homology"/>
<evidence type="ECO:0000256" key="5">
    <source>
        <dbReference type="ARBA" id="ARBA00022989"/>
    </source>
</evidence>
<dbReference type="Pfam" id="PF24935">
    <property type="entry name" value="Ig_NUP210_6th"/>
    <property type="match status" value="1"/>
</dbReference>
<dbReference type="InterPro" id="IPR055096">
    <property type="entry name" value="Ig_NUP210_1st"/>
</dbReference>
<dbReference type="Pfam" id="PF26183">
    <property type="entry name" value="Ig_NUP210_14th"/>
    <property type="match status" value="1"/>
</dbReference>
<dbReference type="GeneID" id="116947560"/>
<dbReference type="Pfam" id="PF24902">
    <property type="entry name" value="Ig_NUP210_9th"/>
    <property type="match status" value="1"/>
</dbReference>
<evidence type="ECO:0000256" key="11">
    <source>
        <dbReference type="SAM" id="SignalP"/>
    </source>
</evidence>
<evidence type="ECO:0000256" key="9">
    <source>
        <dbReference type="SAM" id="MobiDB-lite"/>
    </source>
</evidence>
<dbReference type="Gene3D" id="2.60.40.1080">
    <property type="match status" value="1"/>
</dbReference>